<comment type="caution">
    <text evidence="6">The sequence shown here is derived from an EMBL/GenBank/DDBJ whole genome shotgun (WGS) entry which is preliminary data.</text>
</comment>
<dbReference type="CDD" id="cd05301">
    <property type="entry name" value="GDH"/>
    <property type="match status" value="1"/>
</dbReference>
<dbReference type="GO" id="GO:0051287">
    <property type="term" value="F:NAD binding"/>
    <property type="evidence" value="ECO:0007669"/>
    <property type="project" value="InterPro"/>
</dbReference>
<dbReference type="eggNOG" id="COG1052">
    <property type="taxonomic scope" value="Bacteria"/>
</dbReference>
<evidence type="ECO:0000313" key="6">
    <source>
        <dbReference type="EMBL" id="EGQ26524.1"/>
    </source>
</evidence>
<dbReference type="EMBL" id="AFPZ01000040">
    <property type="protein sequence ID" value="EGQ26524.1"/>
    <property type="molecule type" value="Genomic_DNA"/>
</dbReference>
<dbReference type="EC" id="1.1.1.79" evidence="6"/>
<reference evidence="6 7" key="1">
    <citation type="submission" date="2011-04" db="EMBL/GenBank/DDBJ databases">
        <authorList>
            <person name="Muzny D."/>
            <person name="Qin X."/>
            <person name="Deng J."/>
            <person name="Jiang H."/>
            <person name="Liu Y."/>
            <person name="Qu J."/>
            <person name="Song X.-Z."/>
            <person name="Zhang L."/>
            <person name="Thornton R."/>
            <person name="Coyle M."/>
            <person name="Francisco L."/>
            <person name="Jackson L."/>
            <person name="Javaid M."/>
            <person name="Korchina V."/>
            <person name="Kovar C."/>
            <person name="Mata R."/>
            <person name="Mathew T."/>
            <person name="Ngo R."/>
            <person name="Nguyen L."/>
            <person name="Nguyen N."/>
            <person name="Okwuonu G."/>
            <person name="Ongeri F."/>
            <person name="Pham C."/>
            <person name="Simmons D."/>
            <person name="Wilczek-Boney K."/>
            <person name="Hale W."/>
            <person name="Jakkamsetti A."/>
            <person name="Pham P."/>
            <person name="Ruth R."/>
            <person name="San Lucas F."/>
            <person name="Warren J."/>
            <person name="Zhang J."/>
            <person name="Zhao Z."/>
            <person name="Zhou C."/>
            <person name="Zhu D."/>
            <person name="Lee S."/>
            <person name="Bess C."/>
            <person name="Blankenburg K."/>
            <person name="Forbes L."/>
            <person name="Fu Q."/>
            <person name="Gubbala S."/>
            <person name="Hirani K."/>
            <person name="Jayaseelan J.C."/>
            <person name="Lara F."/>
            <person name="Munidasa M."/>
            <person name="Palculict T."/>
            <person name="Patil S."/>
            <person name="Pu L.-L."/>
            <person name="Saada N."/>
            <person name="Tang L."/>
            <person name="Weissenberger G."/>
            <person name="Zhu Y."/>
            <person name="Hemphill L."/>
            <person name="Shang Y."/>
            <person name="Youmans B."/>
            <person name="Ayvaz T."/>
            <person name="Ross M."/>
            <person name="Santibanez J."/>
            <person name="Aqrawi P."/>
            <person name="Gross S."/>
            <person name="Joshi V."/>
            <person name="Fowler G."/>
            <person name="Nazareth L."/>
            <person name="Reid J."/>
            <person name="Worley K."/>
            <person name="Petrosino J."/>
            <person name="Highlander S."/>
            <person name="Gibbs R."/>
        </authorList>
    </citation>
    <scope>NUCLEOTIDE SEQUENCE [LARGE SCALE GENOMIC DNA]</scope>
    <source>
        <strain evidence="6 7">2681</strain>
    </source>
</reference>
<keyword evidence="2 3" id="KW-0560">Oxidoreductase</keyword>
<dbReference type="GO" id="GO:0030267">
    <property type="term" value="F:glyoxylate reductase (NADPH) activity"/>
    <property type="evidence" value="ECO:0007669"/>
    <property type="project" value="UniProtKB-EC"/>
</dbReference>
<dbReference type="InterPro" id="IPR050223">
    <property type="entry name" value="D-isomer_2-hydroxyacid_DH"/>
</dbReference>
<evidence type="ECO:0000256" key="2">
    <source>
        <dbReference type="ARBA" id="ARBA00023002"/>
    </source>
</evidence>
<feature type="domain" description="D-isomer specific 2-hydroxyacid dehydrogenase NAD-binding" evidence="5">
    <location>
        <begin position="117"/>
        <end position="295"/>
    </location>
</feature>
<dbReference type="InterPro" id="IPR036291">
    <property type="entry name" value="NAD(P)-bd_dom_sf"/>
</dbReference>
<dbReference type="PANTHER" id="PTHR10996">
    <property type="entry name" value="2-HYDROXYACID DEHYDROGENASE-RELATED"/>
    <property type="match status" value="1"/>
</dbReference>
<dbReference type="GO" id="GO:0005829">
    <property type="term" value="C:cytosol"/>
    <property type="evidence" value="ECO:0007669"/>
    <property type="project" value="TreeGrafter"/>
</dbReference>
<dbReference type="PROSITE" id="PS00671">
    <property type="entry name" value="D_2_HYDROXYACID_DH_3"/>
    <property type="match status" value="1"/>
</dbReference>
<dbReference type="Proteomes" id="UP000005316">
    <property type="component" value="Unassembled WGS sequence"/>
</dbReference>
<dbReference type="SUPFAM" id="SSF51735">
    <property type="entry name" value="NAD(P)-binding Rossmann-fold domains"/>
    <property type="match status" value="1"/>
</dbReference>
<dbReference type="GO" id="GO:0016618">
    <property type="term" value="F:hydroxypyruvate reductase [NAD(P)H] activity"/>
    <property type="evidence" value="ECO:0007669"/>
    <property type="project" value="TreeGrafter"/>
</dbReference>
<sequence>MAKGAISMKPTLYICREMPEKVVAPLRELYEVEMWPSTSEAVPRDVLLQKITTANALWTVISDQIDEDVLEAAPHLKIIVNMAVGYNNIDVEAAKARGIIVTNTPDVLTETTADLAFALLMATARDLIGAENALREGRWTSWEPLGFTGVDVYGSTLGIIGMGRIGEAVMRRAKGFDMKVLYHNRSRKQETEEMYGCQYAELPELLAQSDFVLILVPYSEETKGLIGAKELAQMKETAILINVARGGIVDEEALFEALHTKKIRAAGLDVFETEPVPLDHPLLTLPNVTVLPHIGSATVQTRLAMMKLNEQALQAWAQGEEPNNRVT</sequence>
<dbReference type="InterPro" id="IPR029753">
    <property type="entry name" value="D-isomer_DH_CS"/>
</dbReference>
<dbReference type="Pfam" id="PF02826">
    <property type="entry name" value="2-Hacid_dh_C"/>
    <property type="match status" value="1"/>
</dbReference>
<accession>F9DRM1</accession>
<evidence type="ECO:0000259" key="4">
    <source>
        <dbReference type="Pfam" id="PF00389"/>
    </source>
</evidence>
<dbReference type="HOGENOM" id="CLU_019796_1_2_9"/>
<dbReference type="FunFam" id="3.40.50.720:FF:000462">
    <property type="entry name" value="Glyoxylate reductase (NADP+)"/>
    <property type="match status" value="1"/>
</dbReference>
<evidence type="ECO:0000313" key="7">
    <source>
        <dbReference type="Proteomes" id="UP000005316"/>
    </source>
</evidence>
<keyword evidence="6" id="KW-0670">Pyruvate</keyword>
<dbReference type="InterPro" id="IPR006139">
    <property type="entry name" value="D-isomer_2_OHA_DH_cat_dom"/>
</dbReference>
<dbReference type="PANTHER" id="PTHR10996:SF283">
    <property type="entry name" value="GLYOXYLATE_HYDROXYPYRUVATE REDUCTASE B"/>
    <property type="match status" value="1"/>
</dbReference>
<evidence type="ECO:0000256" key="3">
    <source>
        <dbReference type="RuleBase" id="RU003719"/>
    </source>
</evidence>
<comment type="similarity">
    <text evidence="1 3">Belongs to the D-isomer specific 2-hydroxyacid dehydrogenase family.</text>
</comment>
<dbReference type="InterPro" id="IPR029752">
    <property type="entry name" value="D-isomer_DH_CS1"/>
</dbReference>
<dbReference type="PROSITE" id="PS00065">
    <property type="entry name" value="D_2_HYDROXYACID_DH_1"/>
    <property type="match status" value="1"/>
</dbReference>
<gene>
    <name evidence="6" type="primary">ghrB</name>
    <name evidence="6" type="ORF">HMPREF9372_1451</name>
</gene>
<protein>
    <submittedName>
        <fullName evidence="6">Glyoxylate/hydroxypyruvate reductase B</fullName>
        <ecNumber evidence="6">1.1.1.79</ecNumber>
    </submittedName>
</protein>
<dbReference type="Pfam" id="PF00389">
    <property type="entry name" value="2-Hacid_dh"/>
    <property type="match status" value="1"/>
</dbReference>
<evidence type="ECO:0000256" key="1">
    <source>
        <dbReference type="ARBA" id="ARBA00005854"/>
    </source>
</evidence>
<dbReference type="STRING" id="759851.SAMN04244570_1906"/>
<dbReference type="InterPro" id="IPR006140">
    <property type="entry name" value="D-isomer_DH_NAD-bd"/>
</dbReference>
<dbReference type="AlphaFoldDB" id="F9DRM1"/>
<dbReference type="Gene3D" id="3.40.50.720">
    <property type="entry name" value="NAD(P)-binding Rossmann-like Domain"/>
    <property type="match status" value="2"/>
</dbReference>
<organism evidence="6 7">
    <name type="scientific">Sporosarcina newyorkensis 2681</name>
    <dbReference type="NCBI Taxonomy" id="1027292"/>
    <lineage>
        <taxon>Bacteria</taxon>
        <taxon>Bacillati</taxon>
        <taxon>Bacillota</taxon>
        <taxon>Bacilli</taxon>
        <taxon>Bacillales</taxon>
        <taxon>Caryophanaceae</taxon>
        <taxon>Sporosarcina</taxon>
    </lineage>
</organism>
<name>F9DRM1_9BACL</name>
<evidence type="ECO:0000259" key="5">
    <source>
        <dbReference type="Pfam" id="PF02826"/>
    </source>
</evidence>
<proteinExistence type="inferred from homology"/>
<feature type="domain" description="D-isomer specific 2-hydroxyacid dehydrogenase catalytic" evidence="4">
    <location>
        <begin position="14"/>
        <end position="326"/>
    </location>
</feature>
<dbReference type="SUPFAM" id="SSF52283">
    <property type="entry name" value="Formate/glycerate dehydrogenase catalytic domain-like"/>
    <property type="match status" value="1"/>
</dbReference>